<evidence type="ECO:0008006" key="7">
    <source>
        <dbReference type="Google" id="ProtNLM"/>
    </source>
</evidence>
<comment type="caution">
    <text evidence="5">The sequence shown here is derived from an EMBL/GenBank/DDBJ whole genome shotgun (WGS) entry which is preliminary data.</text>
</comment>
<dbReference type="EMBL" id="BMMW01000003">
    <property type="protein sequence ID" value="GGK57599.1"/>
    <property type="molecule type" value="Genomic_DNA"/>
</dbReference>
<comment type="similarity">
    <text evidence="2">Belongs to the EspG family.</text>
</comment>
<evidence type="ECO:0000313" key="5">
    <source>
        <dbReference type="EMBL" id="GGK57599.1"/>
    </source>
</evidence>
<dbReference type="AlphaFoldDB" id="A0A917QMV5"/>
<dbReference type="RefSeq" id="WP_188829828.1">
    <property type="nucleotide sequence ID" value="NZ_BMMW01000003.1"/>
</dbReference>
<protein>
    <recommendedName>
        <fullName evidence="7">ESX secretion-associated protein EspG</fullName>
    </recommendedName>
</protein>
<proteinExistence type="inferred from homology"/>
<name>A0A917QMV5_9NOCA</name>
<dbReference type="Proteomes" id="UP000612956">
    <property type="component" value="Unassembled WGS sequence"/>
</dbReference>
<accession>A0A917QMV5</accession>
<dbReference type="InterPro" id="IPR025734">
    <property type="entry name" value="EspG"/>
</dbReference>
<evidence type="ECO:0000256" key="1">
    <source>
        <dbReference type="ARBA" id="ARBA00004496"/>
    </source>
</evidence>
<keyword evidence="3" id="KW-0963">Cytoplasm</keyword>
<sequence>MTRQWDFTDIEFSVLWERLVGPGMPRPLTFVSEIQDALEFEQREYEAWVRLRDRIDGELQAAIETLARPEVYVRLRGWYDRDSESAAHMIKARAARAGAQGYLVYQRPGRTAWHSSGYSIVECGPYGLAEAIVALMPDVPAGQTGIIPLLSGEARQDNYEPRPSMIFDEADTGVATRHAAFFAIEAERTGLIETLQNQSMFGSRGMERDIIVWRDLPGDGRYGIGLPSNDPVAEPITRKLLAAKVDRSIGRMVERVESHWEASQ</sequence>
<evidence type="ECO:0000256" key="4">
    <source>
        <dbReference type="ARBA" id="ARBA00023186"/>
    </source>
</evidence>
<evidence type="ECO:0000256" key="3">
    <source>
        <dbReference type="ARBA" id="ARBA00022490"/>
    </source>
</evidence>
<evidence type="ECO:0000313" key="6">
    <source>
        <dbReference type="Proteomes" id="UP000612956"/>
    </source>
</evidence>
<gene>
    <name evidence="5" type="ORF">GCM10011591_32210</name>
</gene>
<keyword evidence="4" id="KW-0143">Chaperone</keyword>
<organism evidence="5 6">
    <name type="scientific">Nocardia camponoti</name>
    <dbReference type="NCBI Taxonomy" id="1616106"/>
    <lineage>
        <taxon>Bacteria</taxon>
        <taxon>Bacillati</taxon>
        <taxon>Actinomycetota</taxon>
        <taxon>Actinomycetes</taxon>
        <taxon>Mycobacteriales</taxon>
        <taxon>Nocardiaceae</taxon>
        <taxon>Nocardia</taxon>
    </lineage>
</organism>
<keyword evidence="6" id="KW-1185">Reference proteome</keyword>
<dbReference type="Pfam" id="PF14011">
    <property type="entry name" value="ESX-1_EspG"/>
    <property type="match status" value="1"/>
</dbReference>
<reference evidence="5" key="1">
    <citation type="journal article" date="2014" name="Int. J. Syst. Evol. Microbiol.">
        <title>Complete genome sequence of Corynebacterium casei LMG S-19264T (=DSM 44701T), isolated from a smear-ripened cheese.</title>
        <authorList>
            <consortium name="US DOE Joint Genome Institute (JGI-PGF)"/>
            <person name="Walter F."/>
            <person name="Albersmeier A."/>
            <person name="Kalinowski J."/>
            <person name="Ruckert C."/>
        </authorList>
    </citation>
    <scope>NUCLEOTIDE SEQUENCE</scope>
    <source>
        <strain evidence="5">CGMCC 4.7278</strain>
    </source>
</reference>
<reference evidence="5" key="2">
    <citation type="submission" date="2020-09" db="EMBL/GenBank/DDBJ databases">
        <authorList>
            <person name="Sun Q."/>
            <person name="Zhou Y."/>
        </authorList>
    </citation>
    <scope>NUCLEOTIDE SEQUENCE</scope>
    <source>
        <strain evidence="5">CGMCC 4.7278</strain>
    </source>
</reference>
<comment type="subcellular location">
    <subcellularLocation>
        <location evidence="1">Cytoplasm</location>
    </subcellularLocation>
</comment>
<evidence type="ECO:0000256" key="2">
    <source>
        <dbReference type="ARBA" id="ARBA00006411"/>
    </source>
</evidence>